<evidence type="ECO:0000313" key="2">
    <source>
        <dbReference type="EMBL" id="CAJ1977004.1"/>
    </source>
</evidence>
<dbReference type="Gramene" id="rna-AYBTSS11_LOCUS29150">
    <property type="protein sequence ID" value="CAJ1977004.1"/>
    <property type="gene ID" value="gene-AYBTSS11_LOCUS29150"/>
</dbReference>
<dbReference type="AlphaFoldDB" id="A0AA86W246"/>
<protein>
    <submittedName>
        <fullName evidence="2">Uncharacterized protein</fullName>
    </submittedName>
</protein>
<feature type="region of interest" description="Disordered" evidence="1">
    <location>
        <begin position="68"/>
        <end position="93"/>
    </location>
</feature>
<proteinExistence type="predicted"/>
<accession>A0AA86W246</accession>
<organism evidence="2 3">
    <name type="scientific">Sphenostylis stenocarpa</name>
    <dbReference type="NCBI Taxonomy" id="92480"/>
    <lineage>
        <taxon>Eukaryota</taxon>
        <taxon>Viridiplantae</taxon>
        <taxon>Streptophyta</taxon>
        <taxon>Embryophyta</taxon>
        <taxon>Tracheophyta</taxon>
        <taxon>Spermatophyta</taxon>
        <taxon>Magnoliopsida</taxon>
        <taxon>eudicotyledons</taxon>
        <taxon>Gunneridae</taxon>
        <taxon>Pentapetalae</taxon>
        <taxon>rosids</taxon>
        <taxon>fabids</taxon>
        <taxon>Fabales</taxon>
        <taxon>Fabaceae</taxon>
        <taxon>Papilionoideae</taxon>
        <taxon>50 kb inversion clade</taxon>
        <taxon>NPAAA clade</taxon>
        <taxon>indigoferoid/millettioid clade</taxon>
        <taxon>Phaseoleae</taxon>
        <taxon>Sphenostylis</taxon>
    </lineage>
</organism>
<evidence type="ECO:0000256" key="1">
    <source>
        <dbReference type="SAM" id="MobiDB-lite"/>
    </source>
</evidence>
<gene>
    <name evidence="2" type="ORF">AYBTSS11_LOCUS29150</name>
</gene>
<keyword evidence="3" id="KW-1185">Reference proteome</keyword>
<name>A0AA86W246_9FABA</name>
<dbReference type="Proteomes" id="UP001189624">
    <property type="component" value="Chromosome 10"/>
</dbReference>
<dbReference type="EMBL" id="OY731407">
    <property type="protein sequence ID" value="CAJ1977004.1"/>
    <property type="molecule type" value="Genomic_DNA"/>
</dbReference>
<reference evidence="2" key="1">
    <citation type="submission" date="2023-10" db="EMBL/GenBank/DDBJ databases">
        <authorList>
            <person name="Domelevo Entfellner J.-B."/>
        </authorList>
    </citation>
    <scope>NUCLEOTIDE SEQUENCE</scope>
</reference>
<sequence length="93" mass="10833">MSEEAFTNCPVVTYWFLHVIGYDEKKCVKHWVIVEKELKSQLLLGSEKKRVRCTSIISRVQYTIPHHTRDESDGYHTSCGSVTSRVKEKNMTE</sequence>
<evidence type="ECO:0000313" key="3">
    <source>
        <dbReference type="Proteomes" id="UP001189624"/>
    </source>
</evidence>